<accession>A0ABQ2W054</accession>
<reference evidence="3" key="1">
    <citation type="journal article" date="2019" name="Int. J. Syst. Evol. Microbiol.">
        <title>The Global Catalogue of Microorganisms (GCM) 10K type strain sequencing project: providing services to taxonomists for standard genome sequencing and annotation.</title>
        <authorList>
            <consortium name="The Broad Institute Genomics Platform"/>
            <consortium name="The Broad Institute Genome Sequencing Center for Infectious Disease"/>
            <person name="Wu L."/>
            <person name="Ma J."/>
        </authorList>
    </citation>
    <scope>NUCLEOTIDE SEQUENCE [LARGE SCALE GENOMIC DNA]</scope>
    <source>
        <strain evidence="3">JCM 4376</strain>
    </source>
</reference>
<evidence type="ECO:0008006" key="4">
    <source>
        <dbReference type="Google" id="ProtNLM"/>
    </source>
</evidence>
<feature type="region of interest" description="Disordered" evidence="1">
    <location>
        <begin position="80"/>
        <end position="99"/>
    </location>
</feature>
<evidence type="ECO:0000256" key="1">
    <source>
        <dbReference type="SAM" id="MobiDB-lite"/>
    </source>
</evidence>
<dbReference type="RefSeq" id="WP_189544867.1">
    <property type="nucleotide sequence ID" value="NZ_BMTF01000011.1"/>
</dbReference>
<dbReference type="Proteomes" id="UP000660675">
    <property type="component" value="Unassembled WGS sequence"/>
</dbReference>
<gene>
    <name evidence="2" type="ORF">GCM10015535_37320</name>
</gene>
<proteinExistence type="predicted"/>
<sequence length="99" mass="11108">MSVKISHQGVLDAIKNMDSAQQEMKEALAWMEKNFGALRDTLNGQTRTAWEEFEGELGRIKLQLDEQYGVARTTLQRMHSRQIDGDLDGGRGLSNLQGS</sequence>
<evidence type="ECO:0000313" key="3">
    <source>
        <dbReference type="Proteomes" id="UP000660675"/>
    </source>
</evidence>
<keyword evidence="3" id="KW-1185">Reference proteome</keyword>
<organism evidence="2 3">
    <name type="scientific">Streptomyces gelaticus</name>
    <dbReference type="NCBI Taxonomy" id="285446"/>
    <lineage>
        <taxon>Bacteria</taxon>
        <taxon>Bacillati</taxon>
        <taxon>Actinomycetota</taxon>
        <taxon>Actinomycetes</taxon>
        <taxon>Kitasatosporales</taxon>
        <taxon>Streptomycetaceae</taxon>
        <taxon>Streptomyces</taxon>
    </lineage>
</organism>
<protein>
    <recommendedName>
        <fullName evidence="4">WXG100 family type VII secretion target</fullName>
    </recommendedName>
</protein>
<evidence type="ECO:0000313" key="2">
    <source>
        <dbReference type="EMBL" id="GGV87513.1"/>
    </source>
</evidence>
<dbReference type="EMBL" id="BMTF01000011">
    <property type="protein sequence ID" value="GGV87513.1"/>
    <property type="molecule type" value="Genomic_DNA"/>
</dbReference>
<name>A0ABQ2W054_9ACTN</name>
<comment type="caution">
    <text evidence="2">The sequence shown here is derived from an EMBL/GenBank/DDBJ whole genome shotgun (WGS) entry which is preliminary data.</text>
</comment>